<dbReference type="RefSeq" id="WP_054400898.1">
    <property type="nucleotide sequence ID" value="NZ_LIUT01000001.1"/>
</dbReference>
<evidence type="ECO:0000313" key="2">
    <source>
        <dbReference type="Proteomes" id="UP000036932"/>
    </source>
</evidence>
<reference evidence="2" key="1">
    <citation type="submission" date="2015-08" db="EMBL/GenBank/DDBJ databases">
        <title>Genome sequencing project for genomic taxonomy and phylogenomics of Bacillus-like bacteria.</title>
        <authorList>
            <person name="Liu B."/>
            <person name="Wang J."/>
            <person name="Zhu Y."/>
            <person name="Liu G."/>
            <person name="Chen Q."/>
            <person name="Chen Z."/>
            <person name="Lan J."/>
            <person name="Che J."/>
            <person name="Ge C."/>
            <person name="Shi H."/>
            <person name="Pan Z."/>
            <person name="Liu X."/>
        </authorList>
    </citation>
    <scope>NUCLEOTIDE SEQUENCE [LARGE SCALE GENOMIC DNA]</scope>
    <source>
        <strain evidence="2">FJAT-22460</strain>
    </source>
</reference>
<comment type="caution">
    <text evidence="1">The sequence shown here is derived from an EMBL/GenBank/DDBJ whole genome shotgun (WGS) entry which is preliminary data.</text>
</comment>
<name>A0A0M1P074_9BACL</name>
<sequence length="83" mass="9887">MAVFIIMLKDYEDENRVVYCYGPNEETMGKIEYDKINNVIHQLSPIDSNRYPDDFFFRRAGTRLARMVIRENSNFVERTTIES</sequence>
<protein>
    <submittedName>
        <fullName evidence="1">Uncharacterized protein</fullName>
    </submittedName>
</protein>
<dbReference type="Proteomes" id="UP000036932">
    <property type="component" value="Unassembled WGS sequence"/>
</dbReference>
<proteinExistence type="predicted"/>
<keyword evidence="2" id="KW-1185">Reference proteome</keyword>
<organism evidence="1 2">
    <name type="scientific">Paenibacillus solani</name>
    <dbReference type="NCBI Taxonomy" id="1705565"/>
    <lineage>
        <taxon>Bacteria</taxon>
        <taxon>Bacillati</taxon>
        <taxon>Bacillota</taxon>
        <taxon>Bacilli</taxon>
        <taxon>Bacillales</taxon>
        <taxon>Paenibacillaceae</taxon>
        <taxon>Paenibacillus</taxon>
    </lineage>
</organism>
<dbReference type="PATRIC" id="fig|1705565.3.peg.2018"/>
<evidence type="ECO:0000313" key="1">
    <source>
        <dbReference type="EMBL" id="KOR87841.1"/>
    </source>
</evidence>
<gene>
    <name evidence="1" type="ORF">AM231_00920</name>
</gene>
<dbReference type="EMBL" id="LIUT01000001">
    <property type="protein sequence ID" value="KOR87841.1"/>
    <property type="molecule type" value="Genomic_DNA"/>
</dbReference>
<accession>A0A0M1P074</accession>
<dbReference type="OrthoDB" id="2880698at2"/>
<dbReference type="AlphaFoldDB" id="A0A0M1P074"/>